<dbReference type="VEuPathDB" id="AmoebaDB:NAEGRDRAFT_66903"/>
<dbReference type="InterPro" id="IPR036291">
    <property type="entry name" value="NAD(P)-bd_dom_sf"/>
</dbReference>
<evidence type="ECO:0000313" key="4">
    <source>
        <dbReference type="EMBL" id="EFC45170.1"/>
    </source>
</evidence>
<dbReference type="Gene3D" id="3.90.25.10">
    <property type="entry name" value="UDP-galactose 4-epimerase, domain 1"/>
    <property type="match status" value="1"/>
</dbReference>
<feature type="domain" description="NmrA-like" evidence="3">
    <location>
        <begin position="11"/>
        <end position="249"/>
    </location>
</feature>
<dbReference type="InterPro" id="IPR008030">
    <property type="entry name" value="NmrA-like"/>
</dbReference>
<keyword evidence="2" id="KW-0560">Oxidoreductase</keyword>
<keyword evidence="5" id="KW-1185">Reference proteome</keyword>
<dbReference type="OrthoDB" id="419598at2759"/>
<proteinExistence type="predicted"/>
<dbReference type="SUPFAM" id="SSF51735">
    <property type="entry name" value="NAD(P)-binding Rossmann-fold domains"/>
    <property type="match status" value="1"/>
</dbReference>
<dbReference type="InParanoid" id="D2VD45"/>
<name>D2VD45_NAEGR</name>
<dbReference type="AlphaFoldDB" id="D2VD45"/>
<dbReference type="Proteomes" id="UP000006671">
    <property type="component" value="Unassembled WGS sequence"/>
</dbReference>
<protein>
    <submittedName>
        <fullName evidence="4">Predicted protein</fullName>
    </submittedName>
</protein>
<dbReference type="Pfam" id="PF05368">
    <property type="entry name" value="NmrA"/>
    <property type="match status" value="1"/>
</dbReference>
<dbReference type="GO" id="GO:0016491">
    <property type="term" value="F:oxidoreductase activity"/>
    <property type="evidence" value="ECO:0007669"/>
    <property type="project" value="UniProtKB-KW"/>
</dbReference>
<dbReference type="PANTHER" id="PTHR47706:SF9">
    <property type="entry name" value="NMRA-LIKE DOMAIN-CONTAINING PROTEIN-RELATED"/>
    <property type="match status" value="1"/>
</dbReference>
<sequence>MSASSNSNNYSSVVIAGASGNLGNQIVKAFLNQPNVRTHILVRNESKHKVEELIKLGAHIIEGDVTTSSVEELAQSFKGIEVIVSALSGDHSVVFDGQLKLLNAAKLSGVKKFVPSSYGFNFQDYLQLGDSLLIDPKKKLINDLQSQNQVDYLLIHNGLFYSYAFFPGFLFQKENDTIKYYGDLNVKIQLTDTLDIAKYVVEASLNPQLKNKSINVAGDEKTLEELAHLSFPQTQLKFEKLGSAQDLKNLIQKEIQQGLKPEQIGPIIYQQLQWIAISGVAHPPKTDNDLFNVKPLSLNDYVKNQKQ</sequence>
<dbReference type="KEGG" id="ngr:NAEGRDRAFT_66903"/>
<evidence type="ECO:0000256" key="2">
    <source>
        <dbReference type="ARBA" id="ARBA00023002"/>
    </source>
</evidence>
<reference evidence="4 5" key="1">
    <citation type="journal article" date="2010" name="Cell">
        <title>The genome of Naegleria gruberi illuminates early eukaryotic versatility.</title>
        <authorList>
            <person name="Fritz-Laylin L.K."/>
            <person name="Prochnik S.E."/>
            <person name="Ginger M.L."/>
            <person name="Dacks J.B."/>
            <person name="Carpenter M.L."/>
            <person name="Field M.C."/>
            <person name="Kuo A."/>
            <person name="Paredez A."/>
            <person name="Chapman J."/>
            <person name="Pham J."/>
            <person name="Shu S."/>
            <person name="Neupane R."/>
            <person name="Cipriano M."/>
            <person name="Mancuso J."/>
            <person name="Tu H."/>
            <person name="Salamov A."/>
            <person name="Lindquist E."/>
            <person name="Shapiro H."/>
            <person name="Lucas S."/>
            <person name="Grigoriev I.V."/>
            <person name="Cande W.Z."/>
            <person name="Fulton C."/>
            <person name="Rokhsar D.S."/>
            <person name="Dawson S.C."/>
        </authorList>
    </citation>
    <scope>NUCLEOTIDE SEQUENCE [LARGE SCALE GENOMIC DNA]</scope>
    <source>
        <strain evidence="4 5">NEG-M</strain>
    </source>
</reference>
<dbReference type="Gene3D" id="3.40.50.720">
    <property type="entry name" value="NAD(P)-binding Rossmann-like Domain"/>
    <property type="match status" value="1"/>
</dbReference>
<gene>
    <name evidence="4" type="ORF">NAEGRDRAFT_66903</name>
</gene>
<evidence type="ECO:0000256" key="1">
    <source>
        <dbReference type="ARBA" id="ARBA00022857"/>
    </source>
</evidence>
<dbReference type="PANTHER" id="PTHR47706">
    <property type="entry name" value="NMRA-LIKE FAMILY PROTEIN"/>
    <property type="match status" value="1"/>
</dbReference>
<dbReference type="STRING" id="5762.D2VD45"/>
<keyword evidence="1" id="KW-0521">NADP</keyword>
<accession>D2VD45</accession>
<dbReference type="InterPro" id="IPR051609">
    <property type="entry name" value="NmrA/Isoflavone_reductase-like"/>
</dbReference>
<dbReference type="GeneID" id="8857031"/>
<dbReference type="RefSeq" id="XP_002677914.1">
    <property type="nucleotide sequence ID" value="XM_002677868.1"/>
</dbReference>
<organism evidence="5">
    <name type="scientific">Naegleria gruberi</name>
    <name type="common">Amoeba</name>
    <dbReference type="NCBI Taxonomy" id="5762"/>
    <lineage>
        <taxon>Eukaryota</taxon>
        <taxon>Discoba</taxon>
        <taxon>Heterolobosea</taxon>
        <taxon>Tetramitia</taxon>
        <taxon>Eutetramitia</taxon>
        <taxon>Vahlkampfiidae</taxon>
        <taxon>Naegleria</taxon>
    </lineage>
</organism>
<evidence type="ECO:0000313" key="5">
    <source>
        <dbReference type="Proteomes" id="UP000006671"/>
    </source>
</evidence>
<dbReference type="EMBL" id="GG738864">
    <property type="protein sequence ID" value="EFC45170.1"/>
    <property type="molecule type" value="Genomic_DNA"/>
</dbReference>
<evidence type="ECO:0000259" key="3">
    <source>
        <dbReference type="Pfam" id="PF05368"/>
    </source>
</evidence>